<proteinExistence type="predicted"/>
<evidence type="ECO:0000313" key="4">
    <source>
        <dbReference type="Proteomes" id="UP001165083"/>
    </source>
</evidence>
<accession>A0A9W6TRQ3</accession>
<feature type="domain" description="Rad60/SUMO-like" evidence="2">
    <location>
        <begin position="211"/>
        <end position="259"/>
    </location>
</feature>
<dbReference type="Proteomes" id="UP001165083">
    <property type="component" value="Unassembled WGS sequence"/>
</dbReference>
<feature type="region of interest" description="Disordered" evidence="1">
    <location>
        <begin position="135"/>
        <end position="163"/>
    </location>
</feature>
<dbReference type="Gene3D" id="3.10.20.90">
    <property type="entry name" value="Phosphatidylinositol 3-kinase Catalytic Subunit, Chain A, domain 1"/>
    <property type="match status" value="1"/>
</dbReference>
<dbReference type="AlphaFoldDB" id="A0A9W6TRQ3"/>
<reference evidence="3" key="1">
    <citation type="submission" date="2023-04" db="EMBL/GenBank/DDBJ databases">
        <title>Phytophthora lilii NBRC 32176.</title>
        <authorList>
            <person name="Ichikawa N."/>
            <person name="Sato H."/>
            <person name="Tonouchi N."/>
        </authorList>
    </citation>
    <scope>NUCLEOTIDE SEQUENCE</scope>
    <source>
        <strain evidence="3">NBRC 32176</strain>
    </source>
</reference>
<dbReference type="OrthoDB" id="442921at2759"/>
<evidence type="ECO:0000256" key="1">
    <source>
        <dbReference type="SAM" id="MobiDB-lite"/>
    </source>
</evidence>
<keyword evidence="4" id="KW-1185">Reference proteome</keyword>
<name>A0A9W6TRQ3_9STRA</name>
<dbReference type="EMBL" id="BSXW01000316">
    <property type="protein sequence ID" value="GMF18413.1"/>
    <property type="molecule type" value="Genomic_DNA"/>
</dbReference>
<dbReference type="InterPro" id="IPR022617">
    <property type="entry name" value="Rad60/SUMO-like_dom"/>
</dbReference>
<evidence type="ECO:0000259" key="2">
    <source>
        <dbReference type="Pfam" id="PF11976"/>
    </source>
</evidence>
<dbReference type="CDD" id="cd01763">
    <property type="entry name" value="Ubl_SUMO_like"/>
    <property type="match status" value="1"/>
</dbReference>
<protein>
    <submittedName>
        <fullName evidence="3">Unnamed protein product</fullName>
    </submittedName>
</protein>
<sequence length="401" mass="45400">MSSDEEELKLYSALERNKKRQMFGASASPVDALSGDTQIVVNCAVECDDTGDRLGLTMLRFVGRRLLDGSDDDDDDLFTPSEREAERLRKLRMEQEIRKKLEKDKVLNQTRDILKKVSSTKRQTTVNNLEVISLDSDSDDEDDVGSAAPAPVKPVAPPQTPVDKGSRIVLHIRSNGGAVDEIGIHKVSKGMRILWLLGREPDVFWHLQKESFGQLYTSFCELHGLPRSAVKMSLDGEALSLTSTPMDEDLDSGDLIDAKVDFSKQVEFKKKTYLRLRLVLFGRRSETFKIDSVRLQLVMCFFRQFFSHLSCGFMQTATVAKLHASYCQRHGITNPYDVVMSVQDQELRLKERLDYYGLIDQDEISVKVYTTVAPQPTVQTIAVQLRFDEGDPETYHIVPVR</sequence>
<dbReference type="InterPro" id="IPR029071">
    <property type="entry name" value="Ubiquitin-like_domsf"/>
</dbReference>
<dbReference type="Pfam" id="PF11976">
    <property type="entry name" value="Rad60-SLD"/>
    <property type="match status" value="1"/>
</dbReference>
<dbReference type="SUPFAM" id="SSF54236">
    <property type="entry name" value="Ubiquitin-like"/>
    <property type="match status" value="1"/>
</dbReference>
<evidence type="ECO:0000313" key="3">
    <source>
        <dbReference type="EMBL" id="GMF18413.1"/>
    </source>
</evidence>
<feature type="compositionally biased region" description="Pro residues" evidence="1">
    <location>
        <begin position="151"/>
        <end position="160"/>
    </location>
</feature>
<organism evidence="3 4">
    <name type="scientific">Phytophthora lilii</name>
    <dbReference type="NCBI Taxonomy" id="2077276"/>
    <lineage>
        <taxon>Eukaryota</taxon>
        <taxon>Sar</taxon>
        <taxon>Stramenopiles</taxon>
        <taxon>Oomycota</taxon>
        <taxon>Peronosporomycetes</taxon>
        <taxon>Peronosporales</taxon>
        <taxon>Peronosporaceae</taxon>
        <taxon>Phytophthora</taxon>
    </lineage>
</organism>
<comment type="caution">
    <text evidence="3">The sequence shown here is derived from an EMBL/GenBank/DDBJ whole genome shotgun (WGS) entry which is preliminary data.</text>
</comment>
<gene>
    <name evidence="3" type="ORF">Plil01_000688600</name>
</gene>